<dbReference type="Proteomes" id="UP000037784">
    <property type="component" value="Unassembled WGS sequence"/>
</dbReference>
<dbReference type="AlphaFoldDB" id="A0A0M8K8S7"/>
<keyword evidence="2" id="KW-1185">Reference proteome</keyword>
<accession>A0A0M8K8S7</accession>
<organism evidence="1 2">
    <name type="scientific">Ardenticatena maritima</name>
    <dbReference type="NCBI Taxonomy" id="872965"/>
    <lineage>
        <taxon>Bacteria</taxon>
        <taxon>Bacillati</taxon>
        <taxon>Chloroflexota</taxon>
        <taxon>Ardenticatenia</taxon>
        <taxon>Ardenticatenales</taxon>
        <taxon>Ardenticatenaceae</taxon>
        <taxon>Ardenticatena</taxon>
    </lineage>
</organism>
<protein>
    <submittedName>
        <fullName evidence="1">Uncharacterized protein</fullName>
    </submittedName>
</protein>
<evidence type="ECO:0000313" key="1">
    <source>
        <dbReference type="EMBL" id="GAP64143.1"/>
    </source>
</evidence>
<name>A0A0M8K8S7_9CHLR</name>
<dbReference type="InParanoid" id="A0A0M8K8S7"/>
<comment type="caution">
    <text evidence="1">The sequence shown here is derived from an EMBL/GenBank/DDBJ whole genome shotgun (WGS) entry which is preliminary data.</text>
</comment>
<reference evidence="2" key="2">
    <citation type="submission" date="2015-08" db="EMBL/GenBank/DDBJ databases">
        <title>Draft Genome Sequence of a Heterotrophic Facultative Anaerobic Bacterium Ardenticatena maritima Strain 110S.</title>
        <authorList>
            <person name="Kawaichi S."/>
            <person name="Yoshida T."/>
            <person name="Sako Y."/>
            <person name="Nakamura R."/>
        </authorList>
    </citation>
    <scope>NUCLEOTIDE SEQUENCE [LARGE SCALE GENOMIC DNA]</scope>
    <source>
        <strain evidence="2">110S</strain>
    </source>
</reference>
<gene>
    <name evidence="1" type="ORF">ARMA_2566</name>
</gene>
<dbReference type="EMBL" id="BBZA01000226">
    <property type="protein sequence ID" value="GAP64143.1"/>
    <property type="molecule type" value="Genomic_DNA"/>
</dbReference>
<reference evidence="1 2" key="1">
    <citation type="journal article" date="2015" name="Genome Announc.">
        <title>Draft Genome Sequence of a Heterotrophic Facultative Anaerobic Thermophilic Bacterium, Ardenticatena maritima Strain 110ST.</title>
        <authorList>
            <person name="Kawaichi S."/>
            <person name="Yoshida T."/>
            <person name="Sako Y."/>
            <person name="Nakamura R."/>
        </authorList>
    </citation>
    <scope>NUCLEOTIDE SEQUENCE [LARGE SCALE GENOMIC DNA]</scope>
    <source>
        <strain evidence="1 2">110S</strain>
    </source>
</reference>
<evidence type="ECO:0000313" key="2">
    <source>
        <dbReference type="Proteomes" id="UP000037784"/>
    </source>
</evidence>
<proteinExistence type="predicted"/>
<sequence>MRIRNTVWVDGAPFAEKCTRFVGALFMSQAENRFEKG</sequence>